<protein>
    <recommendedName>
        <fullName evidence="6">O-fucosyltransferase family protein</fullName>
    </recommendedName>
</protein>
<proteinExistence type="inferred from homology"/>
<dbReference type="Gene3D" id="3.40.50.11350">
    <property type="match status" value="1"/>
</dbReference>
<dbReference type="GO" id="GO:0006004">
    <property type="term" value="P:fucose metabolic process"/>
    <property type="evidence" value="ECO:0007669"/>
    <property type="project" value="UniProtKB-KW"/>
</dbReference>
<dbReference type="Pfam" id="PF10250">
    <property type="entry name" value="O-FucT"/>
    <property type="match status" value="1"/>
</dbReference>
<evidence type="ECO:0000313" key="7">
    <source>
        <dbReference type="EMBL" id="KAG0582482.1"/>
    </source>
</evidence>
<dbReference type="InterPro" id="IPR024709">
    <property type="entry name" value="FucosylTrfase_pln"/>
</dbReference>
<evidence type="ECO:0000256" key="1">
    <source>
        <dbReference type="ARBA" id="ARBA00007737"/>
    </source>
</evidence>
<dbReference type="OrthoDB" id="1899018at2759"/>
<evidence type="ECO:0000256" key="5">
    <source>
        <dbReference type="ARBA" id="ARBA00023277"/>
    </source>
</evidence>
<dbReference type="AlphaFoldDB" id="A0A8T0IGL0"/>
<keyword evidence="4" id="KW-0294">Fucose metabolism</keyword>
<dbReference type="PANTHER" id="PTHR31288">
    <property type="entry name" value="O-FUCOSYLTRANSFERASE FAMILY PROTEIN"/>
    <property type="match status" value="1"/>
</dbReference>
<evidence type="ECO:0000256" key="4">
    <source>
        <dbReference type="ARBA" id="ARBA00023253"/>
    </source>
</evidence>
<evidence type="ECO:0000256" key="2">
    <source>
        <dbReference type="ARBA" id="ARBA00022676"/>
    </source>
</evidence>
<sequence>MSGLRKGMIGFLALVFVLFAYNVLSNRPLRQLRAQAEEAQVGKALQMKLWGRPSPALDPCWTNPPRKINTRKEWGYVLVTCSQGPHHHRYQIANAVIVARQLGATLVMPTIKEGLTELASNFDDVYNVKHFIASLEGVVRVMGRLPEELRKANQTSVEIPYTMTKKYIEQTVRPVFKANQIIVLDRFLPSLKDGEEEQDEEIGAIRCLVHHQALLFLSQIEKIGTRVNNRMMEAGQKAGGKYIAVDYRSADKLCDQNLGDSLLSKNRCLPALDLGLLLQSHGFPPETAIFLTQTHLDESFDPLLNLYPNVISKEYTMPFNEENQFLYTGKTQFELAVDFYVCSHSEVFVGINSDTFYVAVAGERIRQGLTHVLVPKLQHSKESSEPILTLGASQLVTHKTHPAYSCFCKKGMNKKPTRELEKSLEPSSETSD</sequence>
<gene>
    <name evidence="7" type="ORF">KC19_3G063700</name>
</gene>
<evidence type="ECO:0000313" key="8">
    <source>
        <dbReference type="Proteomes" id="UP000822688"/>
    </source>
</evidence>
<dbReference type="EMBL" id="CM026423">
    <property type="protein sequence ID" value="KAG0582482.1"/>
    <property type="molecule type" value="Genomic_DNA"/>
</dbReference>
<evidence type="ECO:0000256" key="3">
    <source>
        <dbReference type="ARBA" id="ARBA00022679"/>
    </source>
</evidence>
<dbReference type="GO" id="GO:0016757">
    <property type="term" value="F:glycosyltransferase activity"/>
    <property type="evidence" value="ECO:0007669"/>
    <property type="project" value="UniProtKB-KW"/>
</dbReference>
<dbReference type="InterPro" id="IPR019378">
    <property type="entry name" value="GDP-Fuc_O-FucTrfase"/>
</dbReference>
<evidence type="ECO:0000256" key="6">
    <source>
        <dbReference type="ARBA" id="ARBA00030350"/>
    </source>
</evidence>
<keyword evidence="3" id="KW-0808">Transferase</keyword>
<comment type="similarity">
    <text evidence="1">Belongs to the glycosyltransferase GT106 family.</text>
</comment>
<dbReference type="PANTHER" id="PTHR31288:SF5">
    <property type="entry name" value="PROTEIN MANNAN SYNTHESIS-RELATED 1"/>
    <property type="match status" value="1"/>
</dbReference>
<keyword evidence="5" id="KW-0119">Carbohydrate metabolism</keyword>
<keyword evidence="8" id="KW-1185">Reference proteome</keyword>
<name>A0A8T0IGL0_CERPU</name>
<organism evidence="7 8">
    <name type="scientific">Ceratodon purpureus</name>
    <name type="common">Fire moss</name>
    <name type="synonym">Dicranum purpureum</name>
    <dbReference type="NCBI Taxonomy" id="3225"/>
    <lineage>
        <taxon>Eukaryota</taxon>
        <taxon>Viridiplantae</taxon>
        <taxon>Streptophyta</taxon>
        <taxon>Embryophyta</taxon>
        <taxon>Bryophyta</taxon>
        <taxon>Bryophytina</taxon>
        <taxon>Bryopsida</taxon>
        <taxon>Dicranidae</taxon>
        <taxon>Pseudoditrichales</taxon>
        <taxon>Ditrichaceae</taxon>
        <taxon>Ceratodon</taxon>
    </lineage>
</organism>
<reference evidence="7" key="1">
    <citation type="submission" date="2020-06" db="EMBL/GenBank/DDBJ databases">
        <title>WGS assembly of Ceratodon purpureus strain R40.</title>
        <authorList>
            <person name="Carey S.B."/>
            <person name="Jenkins J."/>
            <person name="Shu S."/>
            <person name="Lovell J.T."/>
            <person name="Sreedasyam A."/>
            <person name="Maumus F."/>
            <person name="Tiley G.P."/>
            <person name="Fernandez-Pozo N."/>
            <person name="Barry K."/>
            <person name="Chen C."/>
            <person name="Wang M."/>
            <person name="Lipzen A."/>
            <person name="Daum C."/>
            <person name="Saski C.A."/>
            <person name="Payton A.C."/>
            <person name="Mcbreen J.C."/>
            <person name="Conrad R.E."/>
            <person name="Kollar L.M."/>
            <person name="Olsson S."/>
            <person name="Huttunen S."/>
            <person name="Landis J.B."/>
            <person name="Wickett N.J."/>
            <person name="Johnson M.G."/>
            <person name="Rensing S.A."/>
            <person name="Grimwood J."/>
            <person name="Schmutz J."/>
            <person name="Mcdaniel S.F."/>
        </authorList>
    </citation>
    <scope>NUCLEOTIDE SEQUENCE</scope>
    <source>
        <strain evidence="7">R40</strain>
    </source>
</reference>
<comment type="caution">
    <text evidence="7">The sequence shown here is derived from an EMBL/GenBank/DDBJ whole genome shotgun (WGS) entry which is preliminary data.</text>
</comment>
<accession>A0A8T0IGL0</accession>
<keyword evidence="2" id="KW-0328">Glycosyltransferase</keyword>
<dbReference type="Proteomes" id="UP000822688">
    <property type="component" value="Chromosome 3"/>
</dbReference>